<organism evidence="10">
    <name type="scientific">bioreactor metagenome</name>
    <dbReference type="NCBI Taxonomy" id="1076179"/>
    <lineage>
        <taxon>unclassified sequences</taxon>
        <taxon>metagenomes</taxon>
        <taxon>ecological metagenomes</taxon>
    </lineage>
</organism>
<feature type="domain" description="ABC3 transporter permease C-terminal" evidence="8">
    <location>
        <begin position="669"/>
        <end position="780"/>
    </location>
</feature>
<evidence type="ECO:0000256" key="2">
    <source>
        <dbReference type="ARBA" id="ARBA00022475"/>
    </source>
</evidence>
<dbReference type="EMBL" id="VSSQ01000076">
    <property type="protein sequence ID" value="MPL73846.1"/>
    <property type="molecule type" value="Genomic_DNA"/>
</dbReference>
<dbReference type="GO" id="GO:0005886">
    <property type="term" value="C:plasma membrane"/>
    <property type="evidence" value="ECO:0007669"/>
    <property type="project" value="UniProtKB-SubCell"/>
</dbReference>
<feature type="transmembrane region" description="Helical" evidence="7">
    <location>
        <begin position="283"/>
        <end position="309"/>
    </location>
</feature>
<dbReference type="Pfam" id="PF02687">
    <property type="entry name" value="FtsX"/>
    <property type="match status" value="2"/>
</dbReference>
<sequence>MKNSILALRSLFKRGQNNNIKILSLGVGLAMGLVLIAKIYFVYSYDSFYPDYDRIYQLQEKVSLKNEADKEYGQVSGAIAPGMKAEIPEVEAATRVDVQLGDCVFFDKEKNRFSAGFIFADTAFFDVFPRPVLMGNVKETLGRPGYAIVSRTLAETIGQGENVIGKSIQLDNFPGRIITIGAIFEDVPENTHLKYDAAISMVSFKSFHQFDSTEGWIGSDRFLGYAKLAQGVTPEMIAPSLRSMQERHQDLAELQKSGVDLYYGLLPLKDVFSGKSETKRMSVLLGLLAFALMFTAVMNYILIVLSSLVSRSKVIAIRKCYGATGNNIRGMILSEASLHLFVSLLLGIFLLLLFRGTVEEILDTSLGALFTFKSSLVLAVVCLLVLGFTALIPSYFFIRIPVASAFRSYKESKRNWKLGLLFIQFTATAFLVTLLVIIGMQYNLMVNDKPGYSYENILYSYTGGVSTSDRQKALDELRALPEVEAVASCSTLPVYSGSGNNVFIPGNDQQLFNINDLYFADDNYLKIMDMKLVAGKDFNKETSQSDHVMVSQSFSDRISELLNWKDGVLGKTFLITEHGMVTVTGIYADIRASSISTPDSRPTVLFYTNAPSEYLLVKLYQLSPDNIQKISEVLEKSMPGKDIVVTPYKSSMINLYKDARLFRNSVLIGGIVTLLIALIGLLGYTNDEINRRSAEIAIRKINGATIQNIQRLFLKDILRIALPSIVLGGGIAAYAATEWMKEFSEKMEFSPLLFFGCGLAVLLIILSVVSINSFKASVQNPIKWLRNS</sequence>
<feature type="domain" description="ABC3 transporter permease C-terminal" evidence="8">
    <location>
        <begin position="287"/>
        <end position="401"/>
    </location>
</feature>
<feature type="transmembrane region" description="Helical" evidence="7">
    <location>
        <begin position="20"/>
        <end position="43"/>
    </location>
</feature>
<feature type="transmembrane region" description="Helical" evidence="7">
    <location>
        <begin position="338"/>
        <end position="356"/>
    </location>
</feature>
<gene>
    <name evidence="10" type="ORF">SDC9_19654</name>
</gene>
<dbReference type="GO" id="GO:0022857">
    <property type="term" value="F:transmembrane transporter activity"/>
    <property type="evidence" value="ECO:0007669"/>
    <property type="project" value="TreeGrafter"/>
</dbReference>
<dbReference type="Pfam" id="PF12704">
    <property type="entry name" value="MacB_PCD"/>
    <property type="match status" value="2"/>
</dbReference>
<feature type="domain" description="MacB-like periplasmic core" evidence="9">
    <location>
        <begin position="429"/>
        <end position="600"/>
    </location>
</feature>
<evidence type="ECO:0000259" key="9">
    <source>
        <dbReference type="Pfam" id="PF12704"/>
    </source>
</evidence>
<reference evidence="10" key="1">
    <citation type="submission" date="2019-08" db="EMBL/GenBank/DDBJ databases">
        <authorList>
            <person name="Kucharzyk K."/>
            <person name="Murdoch R.W."/>
            <person name="Higgins S."/>
            <person name="Loffler F."/>
        </authorList>
    </citation>
    <scope>NUCLEOTIDE SEQUENCE</scope>
</reference>
<feature type="domain" description="MacB-like periplasmic core" evidence="9">
    <location>
        <begin position="24"/>
        <end position="242"/>
    </location>
</feature>
<evidence type="ECO:0000256" key="1">
    <source>
        <dbReference type="ARBA" id="ARBA00004651"/>
    </source>
</evidence>
<dbReference type="InterPro" id="IPR025857">
    <property type="entry name" value="MacB_PCD"/>
</dbReference>
<comment type="caution">
    <text evidence="10">The sequence shown here is derived from an EMBL/GenBank/DDBJ whole genome shotgun (WGS) entry which is preliminary data.</text>
</comment>
<feature type="transmembrane region" description="Helical" evidence="7">
    <location>
        <begin position="717"/>
        <end position="737"/>
    </location>
</feature>
<feature type="transmembrane region" description="Helical" evidence="7">
    <location>
        <begin position="376"/>
        <end position="398"/>
    </location>
</feature>
<evidence type="ECO:0000256" key="3">
    <source>
        <dbReference type="ARBA" id="ARBA00022692"/>
    </source>
</evidence>
<proteinExistence type="inferred from homology"/>
<keyword evidence="3 7" id="KW-0812">Transmembrane</keyword>
<keyword evidence="4 7" id="KW-1133">Transmembrane helix</keyword>
<dbReference type="AlphaFoldDB" id="A0A644U4K4"/>
<evidence type="ECO:0000256" key="7">
    <source>
        <dbReference type="SAM" id="Phobius"/>
    </source>
</evidence>
<protein>
    <submittedName>
        <fullName evidence="10">Uncharacterized protein</fullName>
    </submittedName>
</protein>
<dbReference type="PANTHER" id="PTHR30572">
    <property type="entry name" value="MEMBRANE COMPONENT OF TRANSPORTER-RELATED"/>
    <property type="match status" value="1"/>
</dbReference>
<dbReference type="InterPro" id="IPR003838">
    <property type="entry name" value="ABC3_permease_C"/>
</dbReference>
<evidence type="ECO:0000256" key="6">
    <source>
        <dbReference type="ARBA" id="ARBA00038076"/>
    </source>
</evidence>
<comment type="subcellular location">
    <subcellularLocation>
        <location evidence="1">Cell membrane</location>
        <topology evidence="1">Multi-pass membrane protein</topology>
    </subcellularLocation>
</comment>
<keyword evidence="5 7" id="KW-0472">Membrane</keyword>
<feature type="transmembrane region" description="Helical" evidence="7">
    <location>
        <begin position="749"/>
        <end position="774"/>
    </location>
</feature>
<evidence type="ECO:0000256" key="4">
    <source>
        <dbReference type="ARBA" id="ARBA00022989"/>
    </source>
</evidence>
<name>A0A644U4K4_9ZZZZ</name>
<evidence type="ECO:0000313" key="10">
    <source>
        <dbReference type="EMBL" id="MPL73846.1"/>
    </source>
</evidence>
<feature type="transmembrane region" description="Helical" evidence="7">
    <location>
        <begin position="661"/>
        <end position="684"/>
    </location>
</feature>
<keyword evidence="2" id="KW-1003">Cell membrane</keyword>
<evidence type="ECO:0000256" key="5">
    <source>
        <dbReference type="ARBA" id="ARBA00023136"/>
    </source>
</evidence>
<dbReference type="InterPro" id="IPR050250">
    <property type="entry name" value="Macrolide_Exporter_MacB"/>
</dbReference>
<comment type="similarity">
    <text evidence="6">Belongs to the ABC-4 integral membrane protein family.</text>
</comment>
<dbReference type="PANTHER" id="PTHR30572:SF4">
    <property type="entry name" value="ABC TRANSPORTER PERMEASE YTRF"/>
    <property type="match status" value="1"/>
</dbReference>
<feature type="transmembrane region" description="Helical" evidence="7">
    <location>
        <begin position="418"/>
        <end position="440"/>
    </location>
</feature>
<evidence type="ECO:0000259" key="8">
    <source>
        <dbReference type="Pfam" id="PF02687"/>
    </source>
</evidence>
<accession>A0A644U4K4</accession>